<organism evidence="2 3">
    <name type="scientific">Thermococcus barophilus</name>
    <dbReference type="NCBI Taxonomy" id="55802"/>
    <lineage>
        <taxon>Archaea</taxon>
        <taxon>Methanobacteriati</taxon>
        <taxon>Methanobacteriota</taxon>
        <taxon>Thermococci</taxon>
        <taxon>Thermococcales</taxon>
        <taxon>Thermococcaceae</taxon>
        <taxon>Thermococcus</taxon>
    </lineage>
</organism>
<dbReference type="EC" id="3.1.4.46" evidence="2"/>
<name>A0A0S1X8W1_THEBA</name>
<protein>
    <submittedName>
        <fullName evidence="2">Glycerophosphoryl diester phosphodiesterase</fullName>
        <ecNumber evidence="2">3.1.4.46</ecNumber>
    </submittedName>
</protein>
<dbReference type="InterPro" id="IPR030395">
    <property type="entry name" value="GP_PDE_dom"/>
</dbReference>
<dbReference type="Pfam" id="PF03009">
    <property type="entry name" value="GDPD"/>
    <property type="match status" value="1"/>
</dbReference>
<evidence type="ECO:0000313" key="2">
    <source>
        <dbReference type="EMBL" id="ALM74238.1"/>
    </source>
</evidence>
<sequence length="247" mass="28135">MCIGTVISMSQTIVLGHGGFRDVYPENTIIAFEKAIKAGADGIEFDVWLTKDGKLVTLHDGKFRTNDEVYYIKELSLKSLRKFHPYGKFIPTVDELFEMFPNLIFNIDVKDKEAVKPLLKLVEEFDSFDRVIFSSPSPETLRLIRKHSKEAKLGFSIITETGIAKVALLKKNLKLYSLHVPLDGISYVGFPMFVALLKWVRGLGIKIFMWNYEMDELFWLPRLKGLYDGIIADNAVKVLNLIELGVL</sequence>
<proteinExistence type="predicted"/>
<evidence type="ECO:0000313" key="3">
    <source>
        <dbReference type="Proteomes" id="UP000066042"/>
    </source>
</evidence>
<dbReference type="GO" id="GO:0006629">
    <property type="term" value="P:lipid metabolic process"/>
    <property type="evidence" value="ECO:0007669"/>
    <property type="project" value="InterPro"/>
</dbReference>
<dbReference type="PROSITE" id="PS51704">
    <property type="entry name" value="GP_PDE"/>
    <property type="match status" value="1"/>
</dbReference>
<dbReference type="PANTHER" id="PTHR46211">
    <property type="entry name" value="GLYCEROPHOSPHORYL DIESTER PHOSPHODIESTERASE"/>
    <property type="match status" value="1"/>
</dbReference>
<accession>A0A0S1X8W1</accession>
<dbReference type="PATRIC" id="fig|55802.8.peg.258"/>
<dbReference type="SUPFAM" id="SSF51695">
    <property type="entry name" value="PLC-like phosphodiesterases"/>
    <property type="match status" value="1"/>
</dbReference>
<dbReference type="STRING" id="55802.TBCH5v1_0260"/>
<dbReference type="GO" id="GO:0008889">
    <property type="term" value="F:glycerophosphodiester phosphodiesterase activity"/>
    <property type="evidence" value="ECO:0007669"/>
    <property type="project" value="UniProtKB-EC"/>
</dbReference>
<evidence type="ECO:0000259" key="1">
    <source>
        <dbReference type="PROSITE" id="PS51704"/>
    </source>
</evidence>
<gene>
    <name evidence="2" type="ORF">TBCH5v1_0260</name>
</gene>
<dbReference type="CDD" id="cd08568">
    <property type="entry name" value="GDPD_TmGDE_like"/>
    <property type="match status" value="1"/>
</dbReference>
<dbReference type="EMBL" id="CP013050">
    <property type="protein sequence ID" value="ALM74238.1"/>
    <property type="molecule type" value="Genomic_DNA"/>
</dbReference>
<dbReference type="PANTHER" id="PTHR46211:SF14">
    <property type="entry name" value="GLYCEROPHOSPHODIESTER PHOSPHODIESTERASE"/>
    <property type="match status" value="1"/>
</dbReference>
<dbReference type="Gene3D" id="3.20.20.190">
    <property type="entry name" value="Phosphatidylinositol (PI) phosphodiesterase"/>
    <property type="match status" value="1"/>
</dbReference>
<dbReference type="AlphaFoldDB" id="A0A0S1X8W1"/>
<dbReference type="Proteomes" id="UP000066042">
    <property type="component" value="Chromosome"/>
</dbReference>
<dbReference type="InterPro" id="IPR017946">
    <property type="entry name" value="PLC-like_Pdiesterase_TIM-brl"/>
</dbReference>
<feature type="domain" description="GP-PDE" evidence="1">
    <location>
        <begin position="12"/>
        <end position="242"/>
    </location>
</feature>
<reference evidence="2 3" key="1">
    <citation type="journal article" date="2016" name="Genome Announc.">
        <title>Complete genome sequence of the hyperthermophilic and piezophilic archaeon Thermococcus barophilus Ch5, capable of growth at the expense of hydrogenogenesis from carbon monoxide and formate.</title>
        <authorList>
            <person name="Oger P."/>
            <person name="Sokolova T.G."/>
            <person name="Kozhevnikova D.A."/>
            <person name="Taranov E.A."/>
            <person name="Vannier P."/>
            <person name="Lee H.S."/>
            <person name="Kwon K.K."/>
            <person name="Kang S.G."/>
            <person name="Lee J.H."/>
            <person name="Bonch-Osmolovskaya E.A."/>
            <person name="Lebedinsky A.V."/>
        </authorList>
    </citation>
    <scope>NUCLEOTIDE SEQUENCE [LARGE SCALE GENOMIC DNA]</scope>
    <source>
        <strain evidence="3">Ch5</strain>
    </source>
</reference>
<keyword evidence="2" id="KW-0378">Hydrolase</keyword>